<gene>
    <name evidence="3" type="ORF">B9Z65_7328</name>
</gene>
<evidence type="ECO:0000256" key="1">
    <source>
        <dbReference type="ARBA" id="ARBA00006066"/>
    </source>
</evidence>
<dbReference type="UniPathway" id="UPA00196"/>
<dbReference type="InterPro" id="IPR003737">
    <property type="entry name" value="GlcNAc_PI_deacetylase-related"/>
</dbReference>
<dbReference type="EC" id="3.5.1.89" evidence="2"/>
<dbReference type="GO" id="GO:0016020">
    <property type="term" value="C:membrane"/>
    <property type="evidence" value="ECO:0007669"/>
    <property type="project" value="GOC"/>
</dbReference>
<evidence type="ECO:0000313" key="4">
    <source>
        <dbReference type="Proteomes" id="UP000243723"/>
    </source>
</evidence>
<dbReference type="OrthoDB" id="440160at2759"/>
<comment type="caution">
    <text evidence="3">The sequence shown here is derived from an EMBL/GenBank/DDBJ whole genome shotgun (WGS) entry which is preliminary data.</text>
</comment>
<dbReference type="Pfam" id="PF02585">
    <property type="entry name" value="PIG-L"/>
    <property type="match status" value="1"/>
</dbReference>
<organism evidence="3 4">
    <name type="scientific">Elsinoe australis</name>
    <dbReference type="NCBI Taxonomy" id="40998"/>
    <lineage>
        <taxon>Eukaryota</taxon>
        <taxon>Fungi</taxon>
        <taxon>Dikarya</taxon>
        <taxon>Ascomycota</taxon>
        <taxon>Pezizomycotina</taxon>
        <taxon>Dothideomycetes</taxon>
        <taxon>Dothideomycetidae</taxon>
        <taxon>Myriangiales</taxon>
        <taxon>Elsinoaceae</taxon>
        <taxon>Elsinoe</taxon>
    </lineage>
</organism>
<protein>
    <recommendedName>
        <fullName evidence="2">N-acetylglucosaminylphosphatidylinositol deacetylase</fullName>
        <ecNumber evidence="2">3.5.1.89</ecNumber>
    </recommendedName>
</protein>
<dbReference type="InterPro" id="IPR024078">
    <property type="entry name" value="LmbE-like_dom_sf"/>
</dbReference>
<dbReference type="PANTHER" id="PTHR12993:SF11">
    <property type="entry name" value="N-ACETYLGLUCOSAMINYL-PHOSPHATIDYLINOSITOL DE-N-ACETYLASE"/>
    <property type="match status" value="1"/>
</dbReference>
<evidence type="ECO:0000313" key="3">
    <source>
        <dbReference type="EMBL" id="PSK33441.1"/>
    </source>
</evidence>
<accession>A0A2P7YBU6</accession>
<comment type="similarity">
    <text evidence="1">Belongs to the PIGL family.</text>
</comment>
<evidence type="ECO:0000256" key="2">
    <source>
        <dbReference type="ARBA" id="ARBA00012176"/>
    </source>
</evidence>
<dbReference type="Proteomes" id="UP000243723">
    <property type="component" value="Unassembled WGS sequence"/>
</dbReference>
<dbReference type="SUPFAM" id="SSF102588">
    <property type="entry name" value="LmbE-like"/>
    <property type="match status" value="1"/>
</dbReference>
<dbReference type="Gene3D" id="3.40.50.10320">
    <property type="entry name" value="LmbE-like"/>
    <property type="match status" value="1"/>
</dbReference>
<sequence length="274" mass="31041">MGLVALLALPIAVTILWFALVKIVKQVCQYPARKRICLLIAHCDDEAMFSSPTVIRLADPSLNNHFEIICLSNGEEPALRRTRTSELLRSATNLGLKAEVDVTCLDDEDSFPDSMTIYWSPEKVAGALTSKYPADCHPPLDMLFSFDHKGISSHANHFSLLHGAMHWIKGQSSARPSSVALYSLITTNIVRKYVTLLDAPLSLVLYLLQRDYSGVSPPSQFPNRLFFFSAFSSYRRAQRSMTTCHKSQMLWFRYGWIFLSRYISTNDLVRQDVR</sequence>
<dbReference type="GO" id="GO:0006506">
    <property type="term" value="P:GPI anchor biosynthetic process"/>
    <property type="evidence" value="ECO:0007669"/>
    <property type="project" value="UniProtKB-UniPathway"/>
</dbReference>
<dbReference type="GO" id="GO:0000225">
    <property type="term" value="F:N-acetylglucosaminylphosphatidylinositol deacetylase activity"/>
    <property type="evidence" value="ECO:0007669"/>
    <property type="project" value="UniProtKB-EC"/>
</dbReference>
<dbReference type="EMBL" id="NHZQ01000448">
    <property type="protein sequence ID" value="PSK33441.1"/>
    <property type="molecule type" value="Genomic_DNA"/>
</dbReference>
<proteinExistence type="inferred from homology"/>
<name>A0A2P7YBU6_9PEZI</name>
<dbReference type="GO" id="GO:0005783">
    <property type="term" value="C:endoplasmic reticulum"/>
    <property type="evidence" value="ECO:0007669"/>
    <property type="project" value="TreeGrafter"/>
</dbReference>
<dbReference type="PANTHER" id="PTHR12993">
    <property type="entry name" value="N-ACETYLGLUCOSAMINYL-PHOSPHATIDYLINOSITOL DE-N-ACETYLASE-RELATED"/>
    <property type="match status" value="1"/>
</dbReference>
<dbReference type="STRING" id="40998.A0A2P7YBU6"/>
<keyword evidence="4" id="KW-1185">Reference proteome</keyword>
<dbReference type="AlphaFoldDB" id="A0A2P7YBU6"/>
<reference evidence="3 4" key="1">
    <citation type="submission" date="2017-05" db="EMBL/GenBank/DDBJ databases">
        <title>Draft genome sequence of Elsinoe australis.</title>
        <authorList>
            <person name="Cheng Q."/>
        </authorList>
    </citation>
    <scope>NUCLEOTIDE SEQUENCE [LARGE SCALE GENOMIC DNA]</scope>
    <source>
        <strain evidence="3 4">NL1</strain>
    </source>
</reference>